<dbReference type="CDD" id="cd02966">
    <property type="entry name" value="TlpA_like_family"/>
    <property type="match status" value="1"/>
</dbReference>
<dbReference type="SUPFAM" id="SSF52833">
    <property type="entry name" value="Thioredoxin-like"/>
    <property type="match status" value="1"/>
</dbReference>
<feature type="chain" id="PRO_5039297310" evidence="1">
    <location>
        <begin position="21"/>
        <end position="169"/>
    </location>
</feature>
<proteinExistence type="predicted"/>
<dbReference type="EMBL" id="CP012600">
    <property type="protein sequence ID" value="ALC81164.1"/>
    <property type="molecule type" value="Genomic_DNA"/>
</dbReference>
<dbReference type="Gene3D" id="3.40.30.10">
    <property type="entry name" value="Glutaredoxin"/>
    <property type="match status" value="1"/>
</dbReference>
<dbReference type="Proteomes" id="UP000067625">
    <property type="component" value="Chromosome"/>
</dbReference>
<protein>
    <submittedName>
        <fullName evidence="3">Thiol:disulfide interchange protein</fullName>
    </submittedName>
</protein>
<keyword evidence="4" id="KW-1185">Reference proteome</keyword>
<feature type="signal peptide" evidence="1">
    <location>
        <begin position="1"/>
        <end position="20"/>
    </location>
</feature>
<dbReference type="PANTHER" id="PTHR42852">
    <property type="entry name" value="THIOL:DISULFIDE INTERCHANGE PROTEIN DSBE"/>
    <property type="match status" value="1"/>
</dbReference>
<sequence>MKIKFFAVAFLLGLTCFAIWNVFTHQKPAIGISEGNEAPDFTLQTLDGKAVSLSDYKGKKVFLNFWATWCKPCIEEMPDLETLQNKSEEEVAVLAVNFTSSEKNSAAVRNFAEKHNITFPVLLDEKGINARYEIISYPTTFLINEEGIITEIKLGSMTLKEMEQKLSDL</sequence>
<dbReference type="PATRIC" id="fig|1441095.3.peg.1263"/>
<dbReference type="InterPro" id="IPR013766">
    <property type="entry name" value="Thioredoxin_domain"/>
</dbReference>
<evidence type="ECO:0000313" key="3">
    <source>
        <dbReference type="EMBL" id="ALC81164.1"/>
    </source>
</evidence>
<dbReference type="AlphaFoldDB" id="A0A0M5JGA5"/>
<reference evidence="4" key="1">
    <citation type="submission" date="2015-08" db="EMBL/GenBank/DDBJ databases">
        <title>Genome sequencing project for genomic taxonomy and phylogenomics of Bacillus-like bacteria.</title>
        <authorList>
            <person name="Liu B."/>
            <person name="Wang J."/>
            <person name="Zhu Y."/>
            <person name="Liu G."/>
            <person name="Chen Q."/>
            <person name="Chen Z."/>
            <person name="Lan J."/>
            <person name="Che J."/>
            <person name="Ge C."/>
            <person name="Shi H."/>
            <person name="Pan Z."/>
            <person name="Liu X."/>
        </authorList>
    </citation>
    <scope>NUCLEOTIDE SEQUENCE [LARGE SCALE GENOMIC DNA]</scope>
    <source>
        <strain evidence="4">FJAT-4402</strain>
    </source>
</reference>
<feature type="domain" description="Thioredoxin" evidence="2">
    <location>
        <begin position="32"/>
        <end position="169"/>
    </location>
</feature>
<dbReference type="STRING" id="1441095.AM592_05800"/>
<dbReference type="RefSeq" id="WP_053602914.1">
    <property type="nucleotide sequence ID" value="NZ_CP012600.1"/>
</dbReference>
<keyword evidence="1" id="KW-0732">Signal</keyword>
<dbReference type="Pfam" id="PF08534">
    <property type="entry name" value="Redoxin"/>
    <property type="match status" value="1"/>
</dbReference>
<organism evidence="3 4">
    <name type="scientific">Bacillus gobiensis</name>
    <dbReference type="NCBI Taxonomy" id="1441095"/>
    <lineage>
        <taxon>Bacteria</taxon>
        <taxon>Bacillati</taxon>
        <taxon>Bacillota</taxon>
        <taxon>Bacilli</taxon>
        <taxon>Bacillales</taxon>
        <taxon>Bacillaceae</taxon>
        <taxon>Bacillus</taxon>
    </lineage>
</organism>
<dbReference type="PANTHER" id="PTHR42852:SF1">
    <property type="entry name" value="THIOREDOXIN-LIKE PROTEIN YNEN"/>
    <property type="match status" value="1"/>
</dbReference>
<evidence type="ECO:0000313" key="4">
    <source>
        <dbReference type="Proteomes" id="UP000067625"/>
    </source>
</evidence>
<dbReference type="InterPro" id="IPR013740">
    <property type="entry name" value="Redoxin"/>
</dbReference>
<dbReference type="GO" id="GO:0016491">
    <property type="term" value="F:oxidoreductase activity"/>
    <property type="evidence" value="ECO:0007669"/>
    <property type="project" value="InterPro"/>
</dbReference>
<evidence type="ECO:0000259" key="2">
    <source>
        <dbReference type="PROSITE" id="PS51352"/>
    </source>
</evidence>
<dbReference type="InterPro" id="IPR050553">
    <property type="entry name" value="Thioredoxin_ResA/DsbE_sf"/>
</dbReference>
<name>A0A0M5JGA5_9BACI</name>
<gene>
    <name evidence="3" type="ORF">AM592_05800</name>
</gene>
<dbReference type="InterPro" id="IPR036249">
    <property type="entry name" value="Thioredoxin-like_sf"/>
</dbReference>
<evidence type="ECO:0000256" key="1">
    <source>
        <dbReference type="SAM" id="SignalP"/>
    </source>
</evidence>
<reference evidence="3 4" key="2">
    <citation type="journal article" date="2016" name="Int. J. Syst. Evol. Microbiol.">
        <title>Bacillus gobiensis sp. nov., isolated from a soil sample.</title>
        <authorList>
            <person name="Liu B."/>
            <person name="Liu G.H."/>
            <person name="Cetin S."/>
            <person name="Schumann P."/>
            <person name="Pan Z.Z."/>
            <person name="Chen Q.Q."/>
        </authorList>
    </citation>
    <scope>NUCLEOTIDE SEQUENCE [LARGE SCALE GENOMIC DNA]</scope>
    <source>
        <strain evidence="3 4">FJAT-4402</strain>
    </source>
</reference>
<accession>A0A0M5JGA5</accession>
<dbReference type="OrthoDB" id="25753at2"/>
<dbReference type="PROSITE" id="PS51352">
    <property type="entry name" value="THIOREDOXIN_2"/>
    <property type="match status" value="1"/>
</dbReference>